<evidence type="ECO:0000256" key="2">
    <source>
        <dbReference type="SAM" id="Phobius"/>
    </source>
</evidence>
<dbReference type="CDD" id="cd00082">
    <property type="entry name" value="HisKA"/>
    <property type="match status" value="1"/>
</dbReference>
<keyword evidence="2" id="KW-0812">Transmembrane</keyword>
<dbReference type="InterPro" id="IPR036890">
    <property type="entry name" value="HATPase_C_sf"/>
</dbReference>
<sequence length="519" mass="59676">MSKGKFISIIVLLVTSLLAILYFQFNWILDINELNEDRFNKNVQDALFNVNRRLEEKEIINLTKDNLQAQFKINRSTESGQIETIENTFSKKTIDKNNLDKGLKSNSLQFDIESGSNFDNDNRTSDINASVLVENMDDFKIDSTLQKEIDKVLDKSEMIQIVLNKLLSNDKSISSDLDVSVIQNMISKALSIRNINIDFAFIVVNTISKEIVLSNSENIKIFNSIYKINLFENDLIESDLELRLYFPNKDTFLMKGSQMNLFFSLIFIIIVIICFYYVVLKVFEQKKLSDIKNEFIDNMTHELKTPISTISLACEALMDVDLNRSSKIKDKYIGIIDDENKRLSSQVERVLQIATLEKGNLKLDFKRLDIHLILSKAVDIIKFKIEKRKGIITQKLDARNSYINGNRVHLLNIINNLLDNSNKYSVKNPDILVKTYNKNDSLFVEIADRGIGIKKENLNKIFDKFFREPQGNVHNVKGFGLGLSYVKNMLEKHDASIQVTSNKNKGSVFLIKFKIDNGK</sequence>
<keyword evidence="1" id="KW-0597">Phosphoprotein</keyword>
<feature type="domain" description="Histidine kinase" evidence="3">
    <location>
        <begin position="298"/>
        <end position="517"/>
    </location>
</feature>
<dbReference type="SUPFAM" id="SSF55874">
    <property type="entry name" value="ATPase domain of HSP90 chaperone/DNA topoisomerase II/histidine kinase"/>
    <property type="match status" value="1"/>
</dbReference>
<evidence type="ECO:0000313" key="4">
    <source>
        <dbReference type="EMBL" id="SUZ58645.1"/>
    </source>
</evidence>
<dbReference type="PANTHER" id="PTHR43547:SF2">
    <property type="entry name" value="HYBRID SIGNAL TRANSDUCTION HISTIDINE KINASE C"/>
    <property type="match status" value="1"/>
</dbReference>
<dbReference type="AlphaFoldDB" id="A0A381NVK5"/>
<dbReference type="InterPro" id="IPR003594">
    <property type="entry name" value="HATPase_dom"/>
</dbReference>
<proteinExistence type="predicted"/>
<dbReference type="Pfam" id="PF00512">
    <property type="entry name" value="HisKA"/>
    <property type="match status" value="1"/>
</dbReference>
<dbReference type="InterPro" id="IPR005467">
    <property type="entry name" value="His_kinase_dom"/>
</dbReference>
<feature type="transmembrane region" description="Helical" evidence="2">
    <location>
        <begin position="6"/>
        <end position="29"/>
    </location>
</feature>
<gene>
    <name evidence="4" type="ORF">METZ01_LOCUS11499</name>
</gene>
<name>A0A381NVK5_9ZZZZ</name>
<reference evidence="4" key="1">
    <citation type="submission" date="2018-05" db="EMBL/GenBank/DDBJ databases">
        <authorList>
            <person name="Lanie J.A."/>
            <person name="Ng W.-L."/>
            <person name="Kazmierczak K.M."/>
            <person name="Andrzejewski T.M."/>
            <person name="Davidsen T.M."/>
            <person name="Wayne K.J."/>
            <person name="Tettelin H."/>
            <person name="Glass J.I."/>
            <person name="Rusch D."/>
            <person name="Podicherti R."/>
            <person name="Tsui H.-C.T."/>
            <person name="Winkler M.E."/>
        </authorList>
    </citation>
    <scope>NUCLEOTIDE SEQUENCE</scope>
</reference>
<protein>
    <recommendedName>
        <fullName evidence="3">Histidine kinase domain-containing protein</fullName>
    </recommendedName>
</protein>
<evidence type="ECO:0000259" key="3">
    <source>
        <dbReference type="PROSITE" id="PS50109"/>
    </source>
</evidence>
<dbReference type="InterPro" id="IPR036097">
    <property type="entry name" value="HisK_dim/P_sf"/>
</dbReference>
<dbReference type="InterPro" id="IPR004358">
    <property type="entry name" value="Sig_transdc_His_kin-like_C"/>
</dbReference>
<dbReference type="PROSITE" id="PS50109">
    <property type="entry name" value="HIS_KIN"/>
    <property type="match status" value="1"/>
</dbReference>
<dbReference type="Gene3D" id="3.30.565.10">
    <property type="entry name" value="Histidine kinase-like ATPase, C-terminal domain"/>
    <property type="match status" value="1"/>
</dbReference>
<keyword evidence="2" id="KW-0472">Membrane</keyword>
<dbReference type="PANTHER" id="PTHR43547">
    <property type="entry name" value="TWO-COMPONENT HISTIDINE KINASE"/>
    <property type="match status" value="1"/>
</dbReference>
<dbReference type="SMART" id="SM00387">
    <property type="entry name" value="HATPase_c"/>
    <property type="match status" value="1"/>
</dbReference>
<dbReference type="Gene3D" id="1.10.287.130">
    <property type="match status" value="1"/>
</dbReference>
<dbReference type="SUPFAM" id="SSF47384">
    <property type="entry name" value="Homodimeric domain of signal transducing histidine kinase"/>
    <property type="match status" value="1"/>
</dbReference>
<evidence type="ECO:0000256" key="1">
    <source>
        <dbReference type="ARBA" id="ARBA00022553"/>
    </source>
</evidence>
<dbReference type="Pfam" id="PF02518">
    <property type="entry name" value="HATPase_c"/>
    <property type="match status" value="1"/>
</dbReference>
<dbReference type="PRINTS" id="PR00344">
    <property type="entry name" value="BCTRLSENSOR"/>
</dbReference>
<dbReference type="EMBL" id="UINC01000632">
    <property type="protein sequence ID" value="SUZ58645.1"/>
    <property type="molecule type" value="Genomic_DNA"/>
</dbReference>
<dbReference type="SMART" id="SM00388">
    <property type="entry name" value="HisKA"/>
    <property type="match status" value="1"/>
</dbReference>
<keyword evidence="2" id="KW-1133">Transmembrane helix</keyword>
<feature type="transmembrane region" description="Helical" evidence="2">
    <location>
        <begin position="259"/>
        <end position="279"/>
    </location>
</feature>
<dbReference type="GO" id="GO:0000155">
    <property type="term" value="F:phosphorelay sensor kinase activity"/>
    <property type="evidence" value="ECO:0007669"/>
    <property type="project" value="InterPro"/>
</dbReference>
<organism evidence="4">
    <name type="scientific">marine metagenome</name>
    <dbReference type="NCBI Taxonomy" id="408172"/>
    <lineage>
        <taxon>unclassified sequences</taxon>
        <taxon>metagenomes</taxon>
        <taxon>ecological metagenomes</taxon>
    </lineage>
</organism>
<dbReference type="InterPro" id="IPR003661">
    <property type="entry name" value="HisK_dim/P_dom"/>
</dbReference>
<accession>A0A381NVK5</accession>